<dbReference type="AlphaFoldDB" id="A0A2I1P9N4"/>
<dbReference type="GO" id="GO:0055085">
    <property type="term" value="P:transmembrane transport"/>
    <property type="evidence" value="ECO:0007669"/>
    <property type="project" value="TreeGrafter"/>
</dbReference>
<evidence type="ECO:0000313" key="8">
    <source>
        <dbReference type="Proteomes" id="UP000234206"/>
    </source>
</evidence>
<dbReference type="PANTHER" id="PTHR21716:SF62">
    <property type="entry name" value="TRANSPORT PROTEIN YDBI-RELATED"/>
    <property type="match status" value="1"/>
</dbReference>
<evidence type="ECO:0000256" key="5">
    <source>
        <dbReference type="ARBA" id="ARBA00023136"/>
    </source>
</evidence>
<keyword evidence="5 6" id="KW-0472">Membrane</keyword>
<feature type="transmembrane region" description="Helical" evidence="6">
    <location>
        <begin position="41"/>
        <end position="62"/>
    </location>
</feature>
<protein>
    <submittedName>
        <fullName evidence="7">AI-2E family transporter</fullName>
    </submittedName>
</protein>
<organism evidence="7 8">
    <name type="scientific">Kytococcus schroeteri</name>
    <dbReference type="NCBI Taxonomy" id="138300"/>
    <lineage>
        <taxon>Bacteria</taxon>
        <taxon>Bacillati</taxon>
        <taxon>Actinomycetota</taxon>
        <taxon>Actinomycetes</taxon>
        <taxon>Micrococcales</taxon>
        <taxon>Kytococcaceae</taxon>
        <taxon>Kytococcus</taxon>
    </lineage>
</organism>
<sequence length="281" mass="30350">MAMAARQLGFVLTLLVVSVFLALTLNPLVEKLMLRGLRRGGAVAVVFLWLLVAFTGIGALVLPPIVDESTALLYDAPTYTQRFLEQDWIQQADRDFQLTDRFQNELQKRVSSGDLTSQVTGGVLGAGRLLAAGAFGAFTVLVLTLYFLATLPQTKRAGYALVPASRRERVEELAEEIMRRVGGYAAGQFMVATINGLCSWVMMTLLQIPYAAVLAVLVGFLGLIPMVGATIGAVLVAAIALGHSTQTALVVLAYYGIYQQIENYLIVPRIMKRTVSVPGAV</sequence>
<dbReference type="Proteomes" id="UP000234206">
    <property type="component" value="Unassembled WGS sequence"/>
</dbReference>
<dbReference type="GO" id="GO:0016020">
    <property type="term" value="C:membrane"/>
    <property type="evidence" value="ECO:0007669"/>
    <property type="project" value="UniProtKB-SubCell"/>
</dbReference>
<feature type="transmembrane region" description="Helical" evidence="6">
    <location>
        <begin position="208"/>
        <end position="241"/>
    </location>
</feature>
<evidence type="ECO:0000256" key="6">
    <source>
        <dbReference type="SAM" id="Phobius"/>
    </source>
</evidence>
<dbReference type="OrthoDB" id="5242074at2"/>
<dbReference type="PANTHER" id="PTHR21716">
    <property type="entry name" value="TRANSMEMBRANE PROTEIN"/>
    <property type="match status" value="1"/>
</dbReference>
<reference evidence="7 8" key="1">
    <citation type="submission" date="2017-12" db="EMBL/GenBank/DDBJ databases">
        <title>Phylogenetic diversity of female urinary microbiome.</title>
        <authorList>
            <person name="Thomas-White K."/>
            <person name="Wolfe A.J."/>
        </authorList>
    </citation>
    <scope>NUCLEOTIDE SEQUENCE [LARGE SCALE GENOMIC DNA]</scope>
    <source>
        <strain evidence="7 8">UMB1298</strain>
    </source>
</reference>
<keyword evidence="3 6" id="KW-0812">Transmembrane</keyword>
<feature type="non-terminal residue" evidence="7">
    <location>
        <position position="281"/>
    </location>
</feature>
<dbReference type="InterPro" id="IPR002549">
    <property type="entry name" value="AI-2E-like"/>
</dbReference>
<gene>
    <name evidence="7" type="ORF">CYJ76_08520</name>
</gene>
<name>A0A2I1P9N4_9MICO</name>
<evidence type="ECO:0000256" key="3">
    <source>
        <dbReference type="ARBA" id="ARBA00022692"/>
    </source>
</evidence>
<feature type="transmembrane region" description="Helical" evidence="6">
    <location>
        <begin position="129"/>
        <end position="149"/>
    </location>
</feature>
<feature type="transmembrane region" description="Helical" evidence="6">
    <location>
        <begin position="181"/>
        <end position="202"/>
    </location>
</feature>
<comment type="similarity">
    <text evidence="2">Belongs to the autoinducer-2 exporter (AI-2E) (TC 2.A.86) family.</text>
</comment>
<evidence type="ECO:0000256" key="2">
    <source>
        <dbReference type="ARBA" id="ARBA00009773"/>
    </source>
</evidence>
<keyword evidence="4 6" id="KW-1133">Transmembrane helix</keyword>
<evidence type="ECO:0000313" key="7">
    <source>
        <dbReference type="EMBL" id="PKZ41336.1"/>
    </source>
</evidence>
<accession>A0A2I1P9N4</accession>
<dbReference type="EMBL" id="PKIZ01000015">
    <property type="protein sequence ID" value="PKZ41336.1"/>
    <property type="molecule type" value="Genomic_DNA"/>
</dbReference>
<feature type="transmembrane region" description="Helical" evidence="6">
    <location>
        <begin position="6"/>
        <end position="29"/>
    </location>
</feature>
<evidence type="ECO:0000256" key="1">
    <source>
        <dbReference type="ARBA" id="ARBA00004141"/>
    </source>
</evidence>
<evidence type="ECO:0000256" key="4">
    <source>
        <dbReference type="ARBA" id="ARBA00022989"/>
    </source>
</evidence>
<keyword evidence="8" id="KW-1185">Reference proteome</keyword>
<comment type="caution">
    <text evidence="7">The sequence shown here is derived from an EMBL/GenBank/DDBJ whole genome shotgun (WGS) entry which is preliminary data.</text>
</comment>
<proteinExistence type="inferred from homology"/>
<dbReference type="Pfam" id="PF01594">
    <property type="entry name" value="AI-2E_transport"/>
    <property type="match status" value="1"/>
</dbReference>
<comment type="subcellular location">
    <subcellularLocation>
        <location evidence="1">Membrane</location>
        <topology evidence="1">Multi-pass membrane protein</topology>
    </subcellularLocation>
</comment>